<feature type="signal peptide" evidence="1">
    <location>
        <begin position="1"/>
        <end position="17"/>
    </location>
</feature>
<evidence type="ECO:0000313" key="3">
    <source>
        <dbReference type="Proteomes" id="UP001158067"/>
    </source>
</evidence>
<organism evidence="2 3">
    <name type="scientific">Neorhodopirellula lusitana</name>
    <dbReference type="NCBI Taxonomy" id="445327"/>
    <lineage>
        <taxon>Bacteria</taxon>
        <taxon>Pseudomonadati</taxon>
        <taxon>Planctomycetota</taxon>
        <taxon>Planctomycetia</taxon>
        <taxon>Pirellulales</taxon>
        <taxon>Pirellulaceae</taxon>
        <taxon>Neorhodopirellula</taxon>
    </lineage>
</organism>
<dbReference type="RefSeq" id="WP_283433582.1">
    <property type="nucleotide sequence ID" value="NZ_FXUG01000008.1"/>
</dbReference>
<reference evidence="2 3" key="1">
    <citation type="submission" date="2017-05" db="EMBL/GenBank/DDBJ databases">
        <authorList>
            <person name="Varghese N."/>
            <person name="Submissions S."/>
        </authorList>
    </citation>
    <scope>NUCLEOTIDE SEQUENCE [LARGE SCALE GENOMIC DNA]</scope>
    <source>
        <strain evidence="2 3">DSM 25457</strain>
    </source>
</reference>
<keyword evidence="1" id="KW-0732">Signal</keyword>
<feature type="chain" id="PRO_5045895827" description="Secreted protein" evidence="1">
    <location>
        <begin position="18"/>
        <end position="61"/>
    </location>
</feature>
<proteinExistence type="predicted"/>
<evidence type="ECO:0000313" key="2">
    <source>
        <dbReference type="EMBL" id="SMP64414.1"/>
    </source>
</evidence>
<sequence length="61" mass="6526">MKQFVLAACICLPMALAGCSGSGPVNVTEDADQAKIDEYNRLNQQGMDSMESDEADPEDDS</sequence>
<evidence type="ECO:0000256" key="1">
    <source>
        <dbReference type="SAM" id="SignalP"/>
    </source>
</evidence>
<evidence type="ECO:0008006" key="4">
    <source>
        <dbReference type="Google" id="ProtNLM"/>
    </source>
</evidence>
<dbReference type="Proteomes" id="UP001158067">
    <property type="component" value="Unassembled WGS sequence"/>
</dbReference>
<gene>
    <name evidence="2" type="ORF">SAMN06265222_108220</name>
</gene>
<name>A0ABY1Q9J6_9BACT</name>
<comment type="caution">
    <text evidence="2">The sequence shown here is derived from an EMBL/GenBank/DDBJ whole genome shotgun (WGS) entry which is preliminary data.</text>
</comment>
<dbReference type="PROSITE" id="PS51257">
    <property type="entry name" value="PROKAR_LIPOPROTEIN"/>
    <property type="match status" value="1"/>
</dbReference>
<keyword evidence="3" id="KW-1185">Reference proteome</keyword>
<dbReference type="EMBL" id="FXUG01000008">
    <property type="protein sequence ID" value="SMP64414.1"/>
    <property type="molecule type" value="Genomic_DNA"/>
</dbReference>
<protein>
    <recommendedName>
        <fullName evidence="4">Secreted protein</fullName>
    </recommendedName>
</protein>
<accession>A0ABY1Q9J6</accession>